<reference evidence="2 3" key="1">
    <citation type="journal article" date="2019" name="Nat. Ecol. Evol.">
        <title>Megaphylogeny resolves global patterns of mushroom evolution.</title>
        <authorList>
            <person name="Varga T."/>
            <person name="Krizsan K."/>
            <person name="Foldi C."/>
            <person name="Dima B."/>
            <person name="Sanchez-Garcia M."/>
            <person name="Sanchez-Ramirez S."/>
            <person name="Szollosi G.J."/>
            <person name="Szarkandi J.G."/>
            <person name="Papp V."/>
            <person name="Albert L."/>
            <person name="Andreopoulos W."/>
            <person name="Angelini C."/>
            <person name="Antonin V."/>
            <person name="Barry K.W."/>
            <person name="Bougher N.L."/>
            <person name="Buchanan P."/>
            <person name="Buyck B."/>
            <person name="Bense V."/>
            <person name="Catcheside P."/>
            <person name="Chovatia M."/>
            <person name="Cooper J."/>
            <person name="Damon W."/>
            <person name="Desjardin D."/>
            <person name="Finy P."/>
            <person name="Geml J."/>
            <person name="Haridas S."/>
            <person name="Hughes K."/>
            <person name="Justo A."/>
            <person name="Karasinski D."/>
            <person name="Kautmanova I."/>
            <person name="Kiss B."/>
            <person name="Kocsube S."/>
            <person name="Kotiranta H."/>
            <person name="LaButti K.M."/>
            <person name="Lechner B.E."/>
            <person name="Liimatainen K."/>
            <person name="Lipzen A."/>
            <person name="Lukacs Z."/>
            <person name="Mihaltcheva S."/>
            <person name="Morgado L.N."/>
            <person name="Niskanen T."/>
            <person name="Noordeloos M.E."/>
            <person name="Ohm R.A."/>
            <person name="Ortiz-Santana B."/>
            <person name="Ovrebo C."/>
            <person name="Racz N."/>
            <person name="Riley R."/>
            <person name="Savchenko A."/>
            <person name="Shiryaev A."/>
            <person name="Soop K."/>
            <person name="Spirin V."/>
            <person name="Szebenyi C."/>
            <person name="Tomsovsky M."/>
            <person name="Tulloss R.E."/>
            <person name="Uehling J."/>
            <person name="Grigoriev I.V."/>
            <person name="Vagvolgyi C."/>
            <person name="Papp T."/>
            <person name="Martin F.M."/>
            <person name="Miettinen O."/>
            <person name="Hibbett D.S."/>
            <person name="Nagy L.G."/>
        </authorList>
    </citation>
    <scope>NUCLEOTIDE SEQUENCE [LARGE SCALE GENOMIC DNA]</scope>
    <source>
        <strain evidence="2 3">HHB13444</strain>
    </source>
</reference>
<accession>A0A5C3NKV7</accession>
<dbReference type="Proteomes" id="UP000308197">
    <property type="component" value="Unassembled WGS sequence"/>
</dbReference>
<dbReference type="EMBL" id="ML212606">
    <property type="protein sequence ID" value="TFK78341.1"/>
    <property type="molecule type" value="Genomic_DNA"/>
</dbReference>
<dbReference type="InParanoid" id="A0A5C3NKV7"/>
<evidence type="ECO:0000313" key="3">
    <source>
        <dbReference type="Proteomes" id="UP000308197"/>
    </source>
</evidence>
<feature type="compositionally biased region" description="Polar residues" evidence="1">
    <location>
        <begin position="30"/>
        <end position="39"/>
    </location>
</feature>
<proteinExistence type="predicted"/>
<evidence type="ECO:0000313" key="2">
    <source>
        <dbReference type="EMBL" id="TFK78341.1"/>
    </source>
</evidence>
<evidence type="ECO:0000256" key="1">
    <source>
        <dbReference type="SAM" id="MobiDB-lite"/>
    </source>
</evidence>
<protein>
    <submittedName>
        <fullName evidence="2">Uncharacterized protein</fullName>
    </submittedName>
</protein>
<keyword evidence="3" id="KW-1185">Reference proteome</keyword>
<sequence>MLSVLRQRPQRGQHSSARQRLSANKRRNARTQPSCSSSHMHTFNAGFKYQHWLIEYRDLAEHRRLNCSATTPPLGMRFCTCVGHILMYAHAKFQVVNCTRS</sequence>
<organism evidence="2 3">
    <name type="scientific">Polyporus arcularius HHB13444</name>
    <dbReference type="NCBI Taxonomy" id="1314778"/>
    <lineage>
        <taxon>Eukaryota</taxon>
        <taxon>Fungi</taxon>
        <taxon>Dikarya</taxon>
        <taxon>Basidiomycota</taxon>
        <taxon>Agaricomycotina</taxon>
        <taxon>Agaricomycetes</taxon>
        <taxon>Polyporales</taxon>
        <taxon>Polyporaceae</taxon>
        <taxon>Polyporus</taxon>
    </lineage>
</organism>
<feature type="compositionally biased region" description="Polar residues" evidence="1">
    <location>
        <begin position="10"/>
        <end position="22"/>
    </location>
</feature>
<feature type="region of interest" description="Disordered" evidence="1">
    <location>
        <begin position="1"/>
        <end position="39"/>
    </location>
</feature>
<gene>
    <name evidence="2" type="ORF">K466DRAFT_87358</name>
</gene>
<dbReference type="AlphaFoldDB" id="A0A5C3NKV7"/>
<name>A0A5C3NKV7_9APHY</name>